<name>Q4L1T4_SALDU</name>
<sequence length="97" mass="10963">MRKYKLSLPLPDITGSMGFLPGRLVHIVGRLVYRKPWMAFFLAELIAVILVLSGAYRVLDAWIARVSREERALLEARQTAILAAEKEEKGDKSHVSQ</sequence>
<dbReference type="NCBIfam" id="TIGR02741">
    <property type="entry name" value="TraQ"/>
    <property type="match status" value="1"/>
</dbReference>
<keyword evidence="2" id="KW-0614">Plasmid</keyword>
<protein>
    <submittedName>
        <fullName evidence="2">Conjugative transfer fimbrial synthesis protein</fullName>
    </submittedName>
</protein>
<proteinExistence type="predicted"/>
<dbReference type="InterPro" id="IPR014112">
    <property type="entry name" value="TraQ_proteobacteria"/>
</dbReference>
<feature type="transmembrane region" description="Helical" evidence="1">
    <location>
        <begin position="37"/>
        <end position="59"/>
    </location>
</feature>
<reference evidence="2" key="2">
    <citation type="journal article" date="2008" name="FEMS Microbiol. Lett.">
        <title>Complete nucleotide sequence of a virulence plasmid of Salmonella enterica serovar Dublin and its phylogenetic relationship to the virulence plasmids of serovars Choleraesuis, Enteritidis and Typhimurium.</title>
        <authorList>
            <person name="Hong S.F."/>
            <person name="Chiu C.H."/>
            <person name="Chu C."/>
            <person name="Feng Y."/>
            <person name="Ou J.T."/>
        </authorList>
    </citation>
    <scope>NUCLEOTIDE SEQUENCE</scope>
    <source>
        <strain evidence="2">OU7025</strain>
    </source>
</reference>
<dbReference type="EMBL" id="AY517905">
    <property type="protein sequence ID" value="AAY88107.1"/>
    <property type="molecule type" value="Genomic_DNA"/>
</dbReference>
<evidence type="ECO:0000313" key="2">
    <source>
        <dbReference type="EMBL" id="AAY88107.1"/>
    </source>
</evidence>
<dbReference type="AlphaFoldDB" id="Q4L1T4"/>
<accession>Q4L1T4</accession>
<dbReference type="Pfam" id="PF09679">
    <property type="entry name" value="TraQ"/>
    <property type="match status" value="1"/>
</dbReference>
<evidence type="ECO:0000256" key="1">
    <source>
        <dbReference type="SAM" id="Phobius"/>
    </source>
</evidence>
<reference evidence="2" key="1">
    <citation type="submission" date="2003-12" db="EMBL/GenBank/DDBJ databases">
        <authorList>
            <person name="Hong S.-F."/>
            <person name="Ou J.T."/>
        </authorList>
    </citation>
    <scope>NUCLEOTIDE SEQUENCE</scope>
    <source>
        <strain evidence="2">OU7025</strain>
        <plasmid evidence="2">pOU1113</plasmid>
    </source>
</reference>
<dbReference type="NCBIfam" id="NF010287">
    <property type="entry name" value="PRK13727.1"/>
    <property type="match status" value="1"/>
</dbReference>
<geneLocation type="plasmid" evidence="2">
    <name>pOU1113</name>
</geneLocation>
<dbReference type="PIRSF" id="PIRSF003265">
    <property type="entry name" value="TraQ"/>
    <property type="match status" value="1"/>
</dbReference>
<keyword evidence="1" id="KW-0812">Transmembrane</keyword>
<keyword evidence="1" id="KW-0472">Membrane</keyword>
<gene>
    <name evidence="2" type="primary">traQ</name>
</gene>
<organism evidence="2">
    <name type="scientific">Salmonella dublin</name>
    <dbReference type="NCBI Taxonomy" id="98360"/>
    <lineage>
        <taxon>Bacteria</taxon>
        <taxon>Pseudomonadati</taxon>
        <taxon>Pseudomonadota</taxon>
        <taxon>Gammaproteobacteria</taxon>
        <taxon>Enterobacterales</taxon>
        <taxon>Enterobacteriaceae</taxon>
        <taxon>Salmonella</taxon>
    </lineage>
</organism>
<keyword evidence="1" id="KW-1133">Transmembrane helix</keyword>